<proteinExistence type="predicted"/>
<dbReference type="EMBL" id="FNDS01000018">
    <property type="protein sequence ID" value="SDI72834.1"/>
    <property type="molecule type" value="Genomic_DNA"/>
</dbReference>
<evidence type="ECO:0000313" key="2">
    <source>
        <dbReference type="Proteomes" id="UP000199636"/>
    </source>
</evidence>
<dbReference type="AlphaFoldDB" id="A0A1G8MY68"/>
<evidence type="ECO:0000313" key="1">
    <source>
        <dbReference type="EMBL" id="SDI72834.1"/>
    </source>
</evidence>
<sequence length="111" mass="12365">MTDPMTVSRPPAQLLVATQDEPLARQIRALLAACNVPCTVLSSHQDCQQAPLCRWLQNEPLSDTARIHALLADAISVLEHSRHAFKSRELGQLRHRLRDALKELSDGPRVV</sequence>
<dbReference type="STRING" id="428992.SAMN05216272_11812"/>
<keyword evidence="2" id="KW-1185">Reference proteome</keyword>
<reference evidence="2" key="1">
    <citation type="submission" date="2016-10" db="EMBL/GenBank/DDBJ databases">
        <authorList>
            <person name="Varghese N."/>
            <person name="Submissions S."/>
        </authorList>
    </citation>
    <scope>NUCLEOTIDE SEQUENCE [LARGE SCALE GENOMIC DNA]</scope>
    <source>
        <strain evidence="2">CCM 7469</strain>
    </source>
</reference>
<protein>
    <submittedName>
        <fullName evidence="1">Uncharacterized protein</fullName>
    </submittedName>
</protein>
<accession>A0A1G8MY68</accession>
<gene>
    <name evidence="1" type="ORF">SAMN05216272_11812</name>
</gene>
<organism evidence="1 2">
    <name type="scientific">Pseudomonas panipatensis</name>
    <dbReference type="NCBI Taxonomy" id="428992"/>
    <lineage>
        <taxon>Bacteria</taxon>
        <taxon>Pseudomonadati</taxon>
        <taxon>Pseudomonadota</taxon>
        <taxon>Gammaproteobacteria</taxon>
        <taxon>Pseudomonadales</taxon>
        <taxon>Pseudomonadaceae</taxon>
        <taxon>Pseudomonas</taxon>
    </lineage>
</organism>
<dbReference type="Proteomes" id="UP000199636">
    <property type="component" value="Unassembled WGS sequence"/>
</dbReference>
<name>A0A1G8MY68_9PSED</name>